<accession>A0A0F9HG00</accession>
<dbReference type="InterPro" id="IPR039420">
    <property type="entry name" value="WalR-like"/>
</dbReference>
<name>A0A0F9HG00_9ZZZZ</name>
<dbReference type="AlphaFoldDB" id="A0A0F9HG00"/>
<evidence type="ECO:0000259" key="6">
    <source>
        <dbReference type="PROSITE" id="PS50110"/>
    </source>
</evidence>
<keyword evidence="2" id="KW-0902">Two-component regulatory system</keyword>
<dbReference type="GO" id="GO:0005829">
    <property type="term" value="C:cytosol"/>
    <property type="evidence" value="ECO:0007669"/>
    <property type="project" value="TreeGrafter"/>
</dbReference>
<keyword evidence="4" id="KW-0238">DNA-binding</keyword>
<dbReference type="EMBL" id="LAZR01015155">
    <property type="protein sequence ID" value="KKM14401.1"/>
    <property type="molecule type" value="Genomic_DNA"/>
</dbReference>
<dbReference type="SUPFAM" id="SSF52172">
    <property type="entry name" value="CheY-like"/>
    <property type="match status" value="1"/>
</dbReference>
<organism evidence="7">
    <name type="scientific">marine sediment metagenome</name>
    <dbReference type="NCBI Taxonomy" id="412755"/>
    <lineage>
        <taxon>unclassified sequences</taxon>
        <taxon>metagenomes</taxon>
        <taxon>ecological metagenomes</taxon>
    </lineage>
</organism>
<proteinExistence type="predicted"/>
<evidence type="ECO:0000313" key="7">
    <source>
        <dbReference type="EMBL" id="KKM14401.1"/>
    </source>
</evidence>
<dbReference type="GO" id="GO:0006355">
    <property type="term" value="P:regulation of DNA-templated transcription"/>
    <property type="evidence" value="ECO:0007669"/>
    <property type="project" value="TreeGrafter"/>
</dbReference>
<reference evidence="7" key="1">
    <citation type="journal article" date="2015" name="Nature">
        <title>Complex archaea that bridge the gap between prokaryotes and eukaryotes.</title>
        <authorList>
            <person name="Spang A."/>
            <person name="Saw J.H."/>
            <person name="Jorgensen S.L."/>
            <person name="Zaremba-Niedzwiedzka K."/>
            <person name="Martijn J."/>
            <person name="Lind A.E."/>
            <person name="van Eijk R."/>
            <person name="Schleper C."/>
            <person name="Guy L."/>
            <person name="Ettema T.J."/>
        </authorList>
    </citation>
    <scope>NUCLEOTIDE SEQUENCE</scope>
</reference>
<dbReference type="InterPro" id="IPR001789">
    <property type="entry name" value="Sig_transdc_resp-reg_receiver"/>
</dbReference>
<evidence type="ECO:0000256" key="3">
    <source>
        <dbReference type="ARBA" id="ARBA00023015"/>
    </source>
</evidence>
<dbReference type="GO" id="GO:0000156">
    <property type="term" value="F:phosphorelay response regulator activity"/>
    <property type="evidence" value="ECO:0007669"/>
    <property type="project" value="TreeGrafter"/>
</dbReference>
<dbReference type="GO" id="GO:0032993">
    <property type="term" value="C:protein-DNA complex"/>
    <property type="evidence" value="ECO:0007669"/>
    <property type="project" value="TreeGrafter"/>
</dbReference>
<dbReference type="PANTHER" id="PTHR48111">
    <property type="entry name" value="REGULATOR OF RPOS"/>
    <property type="match status" value="1"/>
</dbReference>
<dbReference type="PANTHER" id="PTHR48111:SF1">
    <property type="entry name" value="TWO-COMPONENT RESPONSE REGULATOR ORR33"/>
    <property type="match status" value="1"/>
</dbReference>
<feature type="domain" description="Response regulatory" evidence="6">
    <location>
        <begin position="4"/>
        <end position="118"/>
    </location>
</feature>
<dbReference type="SMART" id="SM00448">
    <property type="entry name" value="REC"/>
    <property type="match status" value="1"/>
</dbReference>
<comment type="caution">
    <text evidence="7">The sequence shown here is derived from an EMBL/GenBank/DDBJ whole genome shotgun (WGS) entry which is preliminary data.</text>
</comment>
<dbReference type="Pfam" id="PF00072">
    <property type="entry name" value="Response_reg"/>
    <property type="match status" value="1"/>
</dbReference>
<dbReference type="Gene3D" id="3.40.50.2300">
    <property type="match status" value="1"/>
</dbReference>
<dbReference type="GO" id="GO:0000976">
    <property type="term" value="F:transcription cis-regulatory region binding"/>
    <property type="evidence" value="ECO:0007669"/>
    <property type="project" value="TreeGrafter"/>
</dbReference>
<keyword evidence="5" id="KW-0804">Transcription</keyword>
<sequence>MEIKALVAGEEEVIRWFLKKALNRFEYTTHLAGNTDEALSLLKDNSFDLLVADIQKPGSSGLSLINELRKLKIRIPNIIVCSSYNRNEFPDGLWADGVRYLQKPFNLSELKKLLCVPASTDYAKRGRGVEGHVC</sequence>
<keyword evidence="3" id="KW-0805">Transcription regulation</keyword>
<dbReference type="InterPro" id="IPR011006">
    <property type="entry name" value="CheY-like_superfamily"/>
</dbReference>
<dbReference type="PROSITE" id="PS50110">
    <property type="entry name" value="RESPONSE_REGULATORY"/>
    <property type="match status" value="1"/>
</dbReference>
<gene>
    <name evidence="7" type="ORF">LCGC14_1706500</name>
</gene>
<protein>
    <recommendedName>
        <fullName evidence="6">Response regulatory domain-containing protein</fullName>
    </recommendedName>
</protein>
<evidence type="ECO:0000256" key="4">
    <source>
        <dbReference type="ARBA" id="ARBA00023125"/>
    </source>
</evidence>
<evidence type="ECO:0000256" key="1">
    <source>
        <dbReference type="ARBA" id="ARBA00022553"/>
    </source>
</evidence>
<evidence type="ECO:0000256" key="2">
    <source>
        <dbReference type="ARBA" id="ARBA00023012"/>
    </source>
</evidence>
<evidence type="ECO:0000256" key="5">
    <source>
        <dbReference type="ARBA" id="ARBA00023163"/>
    </source>
</evidence>
<keyword evidence="1" id="KW-0597">Phosphoprotein</keyword>